<dbReference type="EMBL" id="LNYE01000022">
    <property type="protein sequence ID" value="KTD10889.1"/>
    <property type="molecule type" value="Genomic_DNA"/>
</dbReference>
<accession>A0A378JDI0</accession>
<dbReference type="AlphaFoldDB" id="A0A378JDI0"/>
<evidence type="ECO:0000313" key="3">
    <source>
        <dbReference type="Proteomes" id="UP000054691"/>
    </source>
</evidence>
<dbReference type="Proteomes" id="UP000054691">
    <property type="component" value="Unassembled WGS sequence"/>
</dbReference>
<evidence type="ECO:0000313" key="1">
    <source>
        <dbReference type="EMBL" id="KTD10889.1"/>
    </source>
</evidence>
<dbReference type="GO" id="GO:0016740">
    <property type="term" value="F:transferase activity"/>
    <property type="evidence" value="ECO:0007669"/>
    <property type="project" value="UniProtKB-KW"/>
</dbReference>
<keyword evidence="2" id="KW-0808">Transferase</keyword>
<evidence type="ECO:0000313" key="2">
    <source>
        <dbReference type="EMBL" id="STX45863.1"/>
    </source>
</evidence>
<reference evidence="2 4" key="2">
    <citation type="submission" date="2018-06" db="EMBL/GenBank/DDBJ databases">
        <authorList>
            <consortium name="Pathogen Informatics"/>
            <person name="Doyle S."/>
        </authorList>
    </citation>
    <scope>NUCLEOTIDE SEQUENCE [LARGE SCALE GENOMIC DNA]</scope>
    <source>
        <strain evidence="2 4">NCTC12388</strain>
    </source>
</reference>
<dbReference type="EMBL" id="UGOB01000001">
    <property type="protein sequence ID" value="STX45863.1"/>
    <property type="molecule type" value="Genomic_DNA"/>
</dbReference>
<gene>
    <name evidence="1" type="ORF">Lgra_1855</name>
    <name evidence="2" type="ORF">NCTC12388_02607</name>
</gene>
<reference evidence="1 3" key="1">
    <citation type="submission" date="2015-11" db="EMBL/GenBank/DDBJ databases">
        <title>Genomic analysis of 38 Legionella species identifies large and diverse effector repertoires.</title>
        <authorList>
            <person name="Burstein D."/>
            <person name="Amaro F."/>
            <person name="Zusman T."/>
            <person name="Lifshitz Z."/>
            <person name="Cohen O."/>
            <person name="Gilbert J.A."/>
            <person name="Pupko T."/>
            <person name="Shuman H.A."/>
            <person name="Segal G."/>
        </authorList>
    </citation>
    <scope>NUCLEOTIDE SEQUENCE [LARGE SCALE GENOMIC DNA]</scope>
    <source>
        <strain evidence="1 3">Lyon 8420412</strain>
    </source>
</reference>
<protein>
    <submittedName>
        <fullName evidence="2">Transferase</fullName>
    </submittedName>
</protein>
<dbReference type="STRING" id="45066.Lgra_1855"/>
<proteinExistence type="predicted"/>
<sequence length="264" mass="30518">MVECIIDTGRAYVMNSNRSLQEKTYIISGKEQLNLLDKISVLRKKVWPDFLRLSDEIIFKVYERYPDFQISLLNEERELIGIANSIPLTWTNSFSELPNEGLNWIMDTGLKREQNIRSANTLGALSITVAPADRNQGISKILLHYLKRVAITHDLMSLIVPARPNLKSMYPLIPIEQYITWKKEGLIFDPWLRTHCSLGAHLINICHRSACITATIEQWEQWTGVKFPNDGDYVIKEALTPVKMDYMNNLGTYIEPNVWVYYPI</sequence>
<organism evidence="2 4">
    <name type="scientific">Legionella gratiana</name>
    <dbReference type="NCBI Taxonomy" id="45066"/>
    <lineage>
        <taxon>Bacteria</taxon>
        <taxon>Pseudomonadati</taxon>
        <taxon>Pseudomonadota</taxon>
        <taxon>Gammaproteobacteria</taxon>
        <taxon>Legionellales</taxon>
        <taxon>Legionellaceae</taxon>
        <taxon>Legionella</taxon>
    </lineage>
</organism>
<keyword evidence="3" id="KW-1185">Reference proteome</keyword>
<name>A0A378JDI0_9GAMM</name>
<dbReference type="Proteomes" id="UP000254476">
    <property type="component" value="Unassembled WGS sequence"/>
</dbReference>
<dbReference type="Gene3D" id="3.40.630.30">
    <property type="match status" value="1"/>
</dbReference>
<evidence type="ECO:0000313" key="4">
    <source>
        <dbReference type="Proteomes" id="UP000254476"/>
    </source>
</evidence>